<name>X1F0L2_9ZZZZ</name>
<reference evidence="1" key="1">
    <citation type="journal article" date="2014" name="Front. Microbiol.">
        <title>High frequency of phylogenetically diverse reductive dehalogenase-homologous genes in deep subseafloor sedimentary metagenomes.</title>
        <authorList>
            <person name="Kawai M."/>
            <person name="Futagami T."/>
            <person name="Toyoda A."/>
            <person name="Takaki Y."/>
            <person name="Nishi S."/>
            <person name="Hori S."/>
            <person name="Arai W."/>
            <person name="Tsubouchi T."/>
            <person name="Morono Y."/>
            <person name="Uchiyama I."/>
            <person name="Ito T."/>
            <person name="Fujiyama A."/>
            <person name="Inagaki F."/>
            <person name="Takami H."/>
        </authorList>
    </citation>
    <scope>NUCLEOTIDE SEQUENCE</scope>
    <source>
        <strain evidence="1">Expedition CK06-06</strain>
    </source>
</reference>
<comment type="caution">
    <text evidence="1">The sequence shown here is derived from an EMBL/GenBank/DDBJ whole genome shotgun (WGS) entry which is preliminary data.</text>
</comment>
<protein>
    <submittedName>
        <fullName evidence="1">Uncharacterized protein</fullName>
    </submittedName>
</protein>
<organism evidence="1">
    <name type="scientific">marine sediment metagenome</name>
    <dbReference type="NCBI Taxonomy" id="412755"/>
    <lineage>
        <taxon>unclassified sequences</taxon>
        <taxon>metagenomes</taxon>
        <taxon>ecological metagenomes</taxon>
    </lineage>
</organism>
<proteinExistence type="predicted"/>
<accession>X1F0L2</accession>
<dbReference type="AlphaFoldDB" id="X1F0L2"/>
<gene>
    <name evidence="1" type="ORF">S03H2_02575</name>
</gene>
<evidence type="ECO:0000313" key="1">
    <source>
        <dbReference type="EMBL" id="GAH26105.1"/>
    </source>
</evidence>
<sequence>MPKIIGSSVSGAVSYLDLIGAGIVKFAAERALTPFIGNGTLKSGLVKLGGGAAARKFLGKGTIGDSVSLGLAVDGVEDILTQFLGGAGVGEQGGENW</sequence>
<dbReference type="EMBL" id="BARU01000874">
    <property type="protein sequence ID" value="GAH26105.1"/>
    <property type="molecule type" value="Genomic_DNA"/>
</dbReference>